<gene>
    <name evidence="1" type="ORF">QBC36DRAFT_338395</name>
</gene>
<reference evidence="1" key="2">
    <citation type="submission" date="2023-05" db="EMBL/GenBank/DDBJ databases">
        <authorList>
            <consortium name="Lawrence Berkeley National Laboratory"/>
            <person name="Steindorff A."/>
            <person name="Hensen N."/>
            <person name="Bonometti L."/>
            <person name="Westerberg I."/>
            <person name="Brannstrom I.O."/>
            <person name="Guillou S."/>
            <person name="Cros-Aarteil S."/>
            <person name="Calhoun S."/>
            <person name="Haridas S."/>
            <person name="Kuo A."/>
            <person name="Mondo S."/>
            <person name="Pangilinan J."/>
            <person name="Riley R."/>
            <person name="Labutti K."/>
            <person name="Andreopoulos B."/>
            <person name="Lipzen A."/>
            <person name="Chen C."/>
            <person name="Yanf M."/>
            <person name="Daum C."/>
            <person name="Ng V."/>
            <person name="Clum A."/>
            <person name="Ohm R."/>
            <person name="Martin F."/>
            <person name="Silar P."/>
            <person name="Natvig D."/>
            <person name="Lalanne C."/>
            <person name="Gautier V."/>
            <person name="Ament-Velasquez S.L."/>
            <person name="Kruys A."/>
            <person name="Hutchinson M.I."/>
            <person name="Powell A.J."/>
            <person name="Barry K."/>
            <person name="Miller A.N."/>
            <person name="Grigoriev I.V."/>
            <person name="Debuchy R."/>
            <person name="Gladieux P."/>
            <person name="Thoren M.H."/>
            <person name="Johannesson H."/>
        </authorList>
    </citation>
    <scope>NUCLEOTIDE SEQUENCE</scope>
    <source>
        <strain evidence="1">CBS 892.96</strain>
    </source>
</reference>
<sequence>MTDTAFDKTSLEAKCTALSDAATAALATISLAGTEHDEHPDAQIAKGLPVNLSPARELAARLAIFREHATQLAVCAQEANIVLPRLGLELEKAVEQSQRIFAVLKSDKEGDKRVVGFLSALSRLFVFGTQLLTVNDEQEQKAKLESKDGRAIFEAASAASRAVINETSPN</sequence>
<evidence type="ECO:0000313" key="1">
    <source>
        <dbReference type="EMBL" id="KAK4172217.1"/>
    </source>
</evidence>
<dbReference type="Proteomes" id="UP001302321">
    <property type="component" value="Unassembled WGS sequence"/>
</dbReference>
<proteinExistence type="predicted"/>
<protein>
    <submittedName>
        <fullName evidence="1">Uncharacterized protein</fullName>
    </submittedName>
</protein>
<dbReference type="AlphaFoldDB" id="A0AAN6W1Y0"/>
<dbReference type="EMBL" id="MU866451">
    <property type="protein sequence ID" value="KAK4172217.1"/>
    <property type="molecule type" value="Genomic_DNA"/>
</dbReference>
<evidence type="ECO:0000313" key="2">
    <source>
        <dbReference type="Proteomes" id="UP001302321"/>
    </source>
</evidence>
<name>A0AAN6W1Y0_9PEZI</name>
<comment type="caution">
    <text evidence="1">The sequence shown here is derived from an EMBL/GenBank/DDBJ whole genome shotgun (WGS) entry which is preliminary data.</text>
</comment>
<accession>A0AAN6W1Y0</accession>
<keyword evidence="2" id="KW-1185">Reference proteome</keyword>
<reference evidence="1" key="1">
    <citation type="journal article" date="2023" name="Mol. Phylogenet. Evol.">
        <title>Genome-scale phylogeny and comparative genomics of the fungal order Sordariales.</title>
        <authorList>
            <person name="Hensen N."/>
            <person name="Bonometti L."/>
            <person name="Westerberg I."/>
            <person name="Brannstrom I.O."/>
            <person name="Guillou S."/>
            <person name="Cros-Aarteil S."/>
            <person name="Calhoun S."/>
            <person name="Haridas S."/>
            <person name="Kuo A."/>
            <person name="Mondo S."/>
            <person name="Pangilinan J."/>
            <person name="Riley R."/>
            <person name="LaButti K."/>
            <person name="Andreopoulos B."/>
            <person name="Lipzen A."/>
            <person name="Chen C."/>
            <person name="Yan M."/>
            <person name="Daum C."/>
            <person name="Ng V."/>
            <person name="Clum A."/>
            <person name="Steindorff A."/>
            <person name="Ohm R.A."/>
            <person name="Martin F."/>
            <person name="Silar P."/>
            <person name="Natvig D.O."/>
            <person name="Lalanne C."/>
            <person name="Gautier V."/>
            <person name="Ament-Velasquez S.L."/>
            <person name="Kruys A."/>
            <person name="Hutchinson M.I."/>
            <person name="Powell A.J."/>
            <person name="Barry K."/>
            <person name="Miller A.N."/>
            <person name="Grigoriev I.V."/>
            <person name="Debuchy R."/>
            <person name="Gladieux P."/>
            <person name="Hiltunen Thoren M."/>
            <person name="Johannesson H."/>
        </authorList>
    </citation>
    <scope>NUCLEOTIDE SEQUENCE</scope>
    <source>
        <strain evidence="1">CBS 892.96</strain>
    </source>
</reference>
<organism evidence="1 2">
    <name type="scientific">Triangularia setosa</name>
    <dbReference type="NCBI Taxonomy" id="2587417"/>
    <lineage>
        <taxon>Eukaryota</taxon>
        <taxon>Fungi</taxon>
        <taxon>Dikarya</taxon>
        <taxon>Ascomycota</taxon>
        <taxon>Pezizomycotina</taxon>
        <taxon>Sordariomycetes</taxon>
        <taxon>Sordariomycetidae</taxon>
        <taxon>Sordariales</taxon>
        <taxon>Podosporaceae</taxon>
        <taxon>Triangularia</taxon>
    </lineage>
</organism>